<keyword evidence="2" id="KW-1185">Reference proteome</keyword>
<comment type="caution">
    <text evidence="1">The sequence shown here is derived from an EMBL/GenBank/DDBJ whole genome shotgun (WGS) entry which is preliminary data.</text>
</comment>
<name>A0A8X6NZ74_NEPPI</name>
<dbReference type="Proteomes" id="UP000887013">
    <property type="component" value="Unassembled WGS sequence"/>
</dbReference>
<reference evidence="1" key="1">
    <citation type="submission" date="2020-08" db="EMBL/GenBank/DDBJ databases">
        <title>Multicomponent nature underlies the extraordinary mechanical properties of spider dragline silk.</title>
        <authorList>
            <person name="Kono N."/>
            <person name="Nakamura H."/>
            <person name="Mori M."/>
            <person name="Yoshida Y."/>
            <person name="Ohtoshi R."/>
            <person name="Malay A.D."/>
            <person name="Moran D.A.P."/>
            <person name="Tomita M."/>
            <person name="Numata K."/>
            <person name="Arakawa K."/>
        </authorList>
    </citation>
    <scope>NUCLEOTIDE SEQUENCE</scope>
</reference>
<dbReference type="EMBL" id="BMAW01015309">
    <property type="protein sequence ID" value="GFT42973.1"/>
    <property type="molecule type" value="Genomic_DNA"/>
</dbReference>
<protein>
    <submittedName>
        <fullName evidence="1">Uncharacterized protein</fullName>
    </submittedName>
</protein>
<dbReference type="AlphaFoldDB" id="A0A8X6NZ74"/>
<organism evidence="1 2">
    <name type="scientific">Nephila pilipes</name>
    <name type="common">Giant wood spider</name>
    <name type="synonym">Nephila maculata</name>
    <dbReference type="NCBI Taxonomy" id="299642"/>
    <lineage>
        <taxon>Eukaryota</taxon>
        <taxon>Metazoa</taxon>
        <taxon>Ecdysozoa</taxon>
        <taxon>Arthropoda</taxon>
        <taxon>Chelicerata</taxon>
        <taxon>Arachnida</taxon>
        <taxon>Araneae</taxon>
        <taxon>Araneomorphae</taxon>
        <taxon>Entelegynae</taxon>
        <taxon>Araneoidea</taxon>
        <taxon>Nephilidae</taxon>
        <taxon>Nephila</taxon>
    </lineage>
</organism>
<accession>A0A8X6NZ74</accession>
<proteinExistence type="predicted"/>
<evidence type="ECO:0000313" key="2">
    <source>
        <dbReference type="Proteomes" id="UP000887013"/>
    </source>
</evidence>
<evidence type="ECO:0000313" key="1">
    <source>
        <dbReference type="EMBL" id="GFT42973.1"/>
    </source>
</evidence>
<sequence length="134" mass="15317">MGELPLKVSQTDKIFQKPALEKPVEIYSEKHSSCEASFSEFSLSDFPKFSETIENLTNDVVENGFDSTQEKKKQGFPEIDLRALQRRDRTMTFNIIKCCWLTARSTNGRLEKVPDIAATTESQEDLFATWDSID</sequence>
<gene>
    <name evidence="1" type="ORF">NPIL_378351</name>
</gene>